<keyword evidence="3" id="KW-1185">Reference proteome</keyword>
<proteinExistence type="predicted"/>
<dbReference type="EMBL" id="BBQY01000077">
    <property type="protein sequence ID" value="GBH33120.1"/>
    <property type="molecule type" value="Genomic_DNA"/>
</dbReference>
<evidence type="ECO:0000256" key="1">
    <source>
        <dbReference type="SAM" id="MobiDB-lite"/>
    </source>
</evidence>
<protein>
    <submittedName>
        <fullName evidence="2">Uncharacterized protein</fullName>
    </submittedName>
</protein>
<evidence type="ECO:0000313" key="2">
    <source>
        <dbReference type="EMBL" id="GBH33120.1"/>
    </source>
</evidence>
<gene>
    <name evidence="2" type="ORF">MBESOW_P4462</name>
</gene>
<reference evidence="2 3" key="1">
    <citation type="submission" date="2014-12" db="EMBL/GenBank/DDBJ databases">
        <title>Whole genome sequencing of Sphingobium xenophagum OW59.</title>
        <authorList>
            <person name="Ohta Y."/>
            <person name="Nishi S."/>
            <person name="Hatada Y."/>
        </authorList>
    </citation>
    <scope>NUCLEOTIDE SEQUENCE [LARGE SCALE GENOMIC DNA]</scope>
    <source>
        <strain evidence="2 3">OW59</strain>
    </source>
</reference>
<feature type="region of interest" description="Disordered" evidence="1">
    <location>
        <begin position="29"/>
        <end position="49"/>
    </location>
</feature>
<organism evidence="2 3">
    <name type="scientific">Sphingobium xenophagum</name>
    <dbReference type="NCBI Taxonomy" id="121428"/>
    <lineage>
        <taxon>Bacteria</taxon>
        <taxon>Pseudomonadati</taxon>
        <taxon>Pseudomonadota</taxon>
        <taxon>Alphaproteobacteria</taxon>
        <taxon>Sphingomonadales</taxon>
        <taxon>Sphingomonadaceae</taxon>
        <taxon>Sphingobium</taxon>
    </lineage>
</organism>
<dbReference type="Proteomes" id="UP000290975">
    <property type="component" value="Unassembled WGS sequence"/>
</dbReference>
<dbReference type="AlphaFoldDB" id="A0A401J981"/>
<sequence>MGAAAVAKLLGVSRQAIYKRLDKDKAAQGGELAALPSPPRQTERAKKAA</sequence>
<name>A0A401J981_SPHXE</name>
<evidence type="ECO:0000313" key="3">
    <source>
        <dbReference type="Proteomes" id="UP000290975"/>
    </source>
</evidence>
<comment type="caution">
    <text evidence="2">The sequence shown here is derived from an EMBL/GenBank/DDBJ whole genome shotgun (WGS) entry which is preliminary data.</text>
</comment>
<accession>A0A401J981</accession>